<evidence type="ECO:0000259" key="3">
    <source>
        <dbReference type="Pfam" id="PF13439"/>
    </source>
</evidence>
<dbReference type="PANTHER" id="PTHR45947">
    <property type="entry name" value="SULFOQUINOVOSYL TRANSFERASE SQD2"/>
    <property type="match status" value="1"/>
</dbReference>
<feature type="domain" description="Glycosyltransferase subfamily 4-like N-terminal" evidence="3">
    <location>
        <begin position="63"/>
        <end position="236"/>
    </location>
</feature>
<keyword evidence="4" id="KW-0808">Transferase</keyword>
<evidence type="ECO:0000259" key="2">
    <source>
        <dbReference type="Pfam" id="PF00534"/>
    </source>
</evidence>
<dbReference type="InterPro" id="IPR050194">
    <property type="entry name" value="Glycosyltransferase_grp1"/>
</dbReference>
<organism evidence="4 5">
    <name type="scientific">Consotaella salsifontis</name>
    <dbReference type="NCBI Taxonomy" id="1365950"/>
    <lineage>
        <taxon>Bacteria</taxon>
        <taxon>Pseudomonadati</taxon>
        <taxon>Pseudomonadota</taxon>
        <taxon>Alphaproteobacteria</taxon>
        <taxon>Hyphomicrobiales</taxon>
        <taxon>Aurantimonadaceae</taxon>
        <taxon>Consotaella</taxon>
    </lineage>
</organism>
<dbReference type="InterPro" id="IPR028098">
    <property type="entry name" value="Glyco_trans_4-like_N"/>
</dbReference>
<accession>A0A1T4SXN4</accession>
<dbReference type="Pfam" id="PF13439">
    <property type="entry name" value="Glyco_transf_4"/>
    <property type="match status" value="1"/>
</dbReference>
<dbReference type="GO" id="GO:0016757">
    <property type="term" value="F:glycosyltransferase activity"/>
    <property type="evidence" value="ECO:0007669"/>
    <property type="project" value="InterPro"/>
</dbReference>
<evidence type="ECO:0000313" key="5">
    <source>
        <dbReference type="Proteomes" id="UP000190135"/>
    </source>
</evidence>
<feature type="region of interest" description="Disordered" evidence="1">
    <location>
        <begin position="23"/>
        <end position="45"/>
    </location>
</feature>
<keyword evidence="5" id="KW-1185">Reference proteome</keyword>
<gene>
    <name evidence="4" type="ORF">SAMN05428963_11580</name>
</gene>
<dbReference type="PANTHER" id="PTHR45947:SF3">
    <property type="entry name" value="SULFOQUINOVOSYL TRANSFERASE SQD2"/>
    <property type="match status" value="1"/>
</dbReference>
<dbReference type="AlphaFoldDB" id="A0A1T4SXN4"/>
<dbReference type="EMBL" id="FUXL01000015">
    <property type="protein sequence ID" value="SKA32946.1"/>
    <property type="molecule type" value="Genomic_DNA"/>
</dbReference>
<dbReference type="Gene3D" id="3.40.50.2000">
    <property type="entry name" value="Glycogen Phosphorylase B"/>
    <property type="match status" value="2"/>
</dbReference>
<proteinExistence type="predicted"/>
<name>A0A1T4SXN4_9HYPH</name>
<dbReference type="Pfam" id="PF00534">
    <property type="entry name" value="Glycos_transf_1"/>
    <property type="match status" value="1"/>
</dbReference>
<dbReference type="InterPro" id="IPR001296">
    <property type="entry name" value="Glyco_trans_1"/>
</dbReference>
<evidence type="ECO:0000256" key="1">
    <source>
        <dbReference type="SAM" id="MobiDB-lite"/>
    </source>
</evidence>
<dbReference type="SUPFAM" id="SSF53756">
    <property type="entry name" value="UDP-Glycosyltransferase/glycogen phosphorylase"/>
    <property type="match status" value="1"/>
</dbReference>
<dbReference type="Proteomes" id="UP000190135">
    <property type="component" value="Unassembled WGS sequence"/>
</dbReference>
<dbReference type="STRING" id="1365950.SAMN05428963_11580"/>
<sequence length="430" mass="47811">MVDQNVCLDGHALPLPATLREAPSERALRPELQPPARPRSIPARDNPRPRRIAIVHYWLVGMRGGERVLEEILSLFPTADLFTHVAIRENLSEALRNRPITETFIGRLPFARKHYARFLPLMPLALEELDLSGYDLVISSESGPAKGVIAPPGSVHVCYCHSPMRYVWDQYGAYRQQLGPLGRLAFSVTAHGLRTWDVATAARVDQFVANSAFVAERIRRYYKTEAKVVHPPVELSAFSLPREPGTGDYFLFVSELVGYKRADLVVEAFNRLRLPLVVVGDGKEAPALARRASPNICLTGRVSQERLVELYQNARALVFPALEDFGIVPLEAMACGVPVIAYSRGGARESVVAGKTGLFFDEQNADAIIDAVERFETQRATFDRRQIAAHAQKFSPEVFRKRFRQCVDGAIARARRRDAASTGRTGVSAE</sequence>
<feature type="domain" description="Glycosyl transferase family 1" evidence="2">
    <location>
        <begin position="243"/>
        <end position="388"/>
    </location>
</feature>
<evidence type="ECO:0000313" key="4">
    <source>
        <dbReference type="EMBL" id="SKA32946.1"/>
    </source>
</evidence>
<reference evidence="4 5" key="1">
    <citation type="submission" date="2017-02" db="EMBL/GenBank/DDBJ databases">
        <authorList>
            <person name="Peterson S.W."/>
        </authorList>
    </citation>
    <scope>NUCLEOTIDE SEQUENCE [LARGE SCALE GENOMIC DNA]</scope>
    <source>
        <strain evidence="4 5">USBA 369</strain>
    </source>
</reference>
<protein>
    <submittedName>
        <fullName evidence="4">Glycosyltransferase involved in cell wall bisynthesis</fullName>
    </submittedName>
</protein>